<feature type="domain" description="Cysteine-rich transmembrane" evidence="5">
    <location>
        <begin position="49"/>
        <end position="77"/>
    </location>
</feature>
<dbReference type="GO" id="GO:0016020">
    <property type="term" value="C:membrane"/>
    <property type="evidence" value="ECO:0007669"/>
    <property type="project" value="UniProtKB-SubCell"/>
</dbReference>
<evidence type="ECO:0000256" key="4">
    <source>
        <dbReference type="SAM" id="MobiDB-lite"/>
    </source>
</evidence>
<reference evidence="6" key="1">
    <citation type="submission" date="2024-10" db="EMBL/GenBank/DDBJ databases">
        <authorList>
            <person name="Ryan C."/>
        </authorList>
    </citation>
    <scope>NUCLEOTIDE SEQUENCE [LARGE SCALE GENOMIC DNA]</scope>
</reference>
<sequence>MLHRNTSHRDGGQGETPTSSPSATRSPSGSSRPTLPMTPPSAPATPREPQEQPPAAKRGFVVGFVMAVCCCCLADETIM</sequence>
<evidence type="ECO:0000256" key="1">
    <source>
        <dbReference type="ARBA" id="ARBA00004370"/>
    </source>
</evidence>
<dbReference type="AlphaFoldDB" id="A0ABC9FXE9"/>
<dbReference type="InterPro" id="IPR028144">
    <property type="entry name" value="CYSTM_dom"/>
</dbReference>
<dbReference type="Pfam" id="PF12734">
    <property type="entry name" value="CYSTM"/>
    <property type="match status" value="1"/>
</dbReference>
<feature type="region of interest" description="Disordered" evidence="4">
    <location>
        <begin position="1"/>
        <end position="54"/>
    </location>
</feature>
<comment type="subcellular location">
    <subcellularLocation>
        <location evidence="1">Membrane</location>
    </subcellularLocation>
</comment>
<evidence type="ECO:0000313" key="7">
    <source>
        <dbReference type="Proteomes" id="UP001497457"/>
    </source>
</evidence>
<evidence type="ECO:0000313" key="6">
    <source>
        <dbReference type="EMBL" id="CAL5083777.1"/>
    </source>
</evidence>
<gene>
    <name evidence="6" type="ORF">URODEC1_LOCUS110144</name>
</gene>
<accession>A0ABC9FXE9</accession>
<protein>
    <recommendedName>
        <fullName evidence="5">Cysteine-rich transmembrane domain-containing protein</fullName>
    </recommendedName>
</protein>
<keyword evidence="7" id="KW-1185">Reference proteome</keyword>
<evidence type="ECO:0000259" key="5">
    <source>
        <dbReference type="Pfam" id="PF12734"/>
    </source>
</evidence>
<evidence type="ECO:0000256" key="3">
    <source>
        <dbReference type="ARBA" id="ARBA00023136"/>
    </source>
</evidence>
<name>A0ABC9FXE9_9POAL</name>
<keyword evidence="3" id="KW-0472">Membrane</keyword>
<dbReference type="EMBL" id="OZ075117">
    <property type="protein sequence ID" value="CAL5083777.1"/>
    <property type="molecule type" value="Genomic_DNA"/>
</dbReference>
<proteinExistence type="inferred from homology"/>
<comment type="similarity">
    <text evidence="2">Belongs to the CYSTM1 family.</text>
</comment>
<dbReference type="Proteomes" id="UP001497457">
    <property type="component" value="Chromosome 7b"/>
</dbReference>
<organism evidence="6 7">
    <name type="scientific">Urochloa decumbens</name>
    <dbReference type="NCBI Taxonomy" id="240449"/>
    <lineage>
        <taxon>Eukaryota</taxon>
        <taxon>Viridiplantae</taxon>
        <taxon>Streptophyta</taxon>
        <taxon>Embryophyta</taxon>
        <taxon>Tracheophyta</taxon>
        <taxon>Spermatophyta</taxon>
        <taxon>Magnoliopsida</taxon>
        <taxon>Liliopsida</taxon>
        <taxon>Poales</taxon>
        <taxon>Poaceae</taxon>
        <taxon>PACMAD clade</taxon>
        <taxon>Panicoideae</taxon>
        <taxon>Panicodae</taxon>
        <taxon>Paniceae</taxon>
        <taxon>Melinidinae</taxon>
        <taxon>Urochloa</taxon>
    </lineage>
</organism>
<feature type="compositionally biased region" description="Low complexity" evidence="4">
    <location>
        <begin position="16"/>
        <end position="34"/>
    </location>
</feature>
<evidence type="ECO:0000256" key="2">
    <source>
        <dbReference type="ARBA" id="ARBA00009444"/>
    </source>
</evidence>